<evidence type="ECO:0000256" key="2">
    <source>
        <dbReference type="SAM" id="Phobius"/>
    </source>
</evidence>
<evidence type="ECO:0000313" key="4">
    <source>
        <dbReference type="Proteomes" id="UP000192596"/>
    </source>
</evidence>
<keyword evidence="2" id="KW-0812">Transmembrane</keyword>
<gene>
    <name evidence="3" type="ORF">B0A48_02943</name>
</gene>
<evidence type="ECO:0000313" key="3">
    <source>
        <dbReference type="EMBL" id="OQO12302.1"/>
    </source>
</evidence>
<organism evidence="3 4">
    <name type="scientific">Cryoendolithus antarcticus</name>
    <dbReference type="NCBI Taxonomy" id="1507870"/>
    <lineage>
        <taxon>Eukaryota</taxon>
        <taxon>Fungi</taxon>
        <taxon>Dikarya</taxon>
        <taxon>Ascomycota</taxon>
        <taxon>Pezizomycotina</taxon>
        <taxon>Dothideomycetes</taxon>
        <taxon>Dothideomycetidae</taxon>
        <taxon>Cladosporiales</taxon>
        <taxon>Cladosporiaceae</taxon>
        <taxon>Cryoendolithus</taxon>
    </lineage>
</organism>
<protein>
    <submittedName>
        <fullName evidence="3">Uncharacterized protein</fullName>
    </submittedName>
</protein>
<sequence length="409" mass="42931">MDSTHVAQSYIAFAALVGGVGGYYYYTHQRQQPKGKRRGSVQPTRAKGDRRASLQRAAGEASSSGKEVTGGDVKASKKRKAGKKSAPVAQPELPKAVSVADDKPEKESDISIAQFAQQMTKARQGADLSTAKGAKDSRVRTVKQNHSSKNAPAAEQPSEADDDLSSRDAGSPAVQAGDVSDMMEPKASGPKALRLTASTGPETSRAPKQVKEQQVETKKQRQNRQKVEQRKLEREAEEADRKALAERQRRSAREARGEPAKNGVPVAPAPANNPWSASNAATAATTQSAGLTNGGPMLDTFDVEDTSSEDGAKQPSTAPSSTTEGNGAESEEQQVARAVKESEDVSGWTTVGEVKKAKGKATESAAAPTVKDNAKPKKTVSSAPAAKGKGFEVLGGGELDATNPEAWTA</sequence>
<feature type="compositionally biased region" description="Basic and acidic residues" evidence="1">
    <location>
        <begin position="100"/>
        <end position="109"/>
    </location>
</feature>
<keyword evidence="2" id="KW-1133">Transmembrane helix</keyword>
<dbReference type="InParanoid" id="A0A1V8TM58"/>
<dbReference type="AlphaFoldDB" id="A0A1V8TM58"/>
<dbReference type="OrthoDB" id="4207724at2759"/>
<feature type="transmembrane region" description="Helical" evidence="2">
    <location>
        <begin position="6"/>
        <end position="26"/>
    </location>
</feature>
<accession>A0A1V8TM58</accession>
<comment type="caution">
    <text evidence="3">The sequence shown here is derived from an EMBL/GenBank/DDBJ whole genome shotgun (WGS) entry which is preliminary data.</text>
</comment>
<reference evidence="4" key="1">
    <citation type="submission" date="2017-03" db="EMBL/GenBank/DDBJ databases">
        <title>Genomes of endolithic fungi from Antarctica.</title>
        <authorList>
            <person name="Coleine C."/>
            <person name="Masonjones S."/>
            <person name="Stajich J.E."/>
        </authorList>
    </citation>
    <scope>NUCLEOTIDE SEQUENCE [LARGE SCALE GENOMIC DNA]</scope>
    <source>
        <strain evidence="4">CCFEE 5527</strain>
    </source>
</reference>
<dbReference type="Proteomes" id="UP000192596">
    <property type="component" value="Unassembled WGS sequence"/>
</dbReference>
<feature type="compositionally biased region" description="Basic and acidic residues" evidence="1">
    <location>
        <begin position="209"/>
        <end position="259"/>
    </location>
</feature>
<proteinExistence type="predicted"/>
<keyword evidence="2" id="KW-0472">Membrane</keyword>
<feature type="compositionally biased region" description="Polar residues" evidence="1">
    <location>
        <begin position="314"/>
        <end position="325"/>
    </location>
</feature>
<keyword evidence="4" id="KW-1185">Reference proteome</keyword>
<feature type="compositionally biased region" description="Low complexity" evidence="1">
    <location>
        <begin position="269"/>
        <end position="289"/>
    </location>
</feature>
<evidence type="ECO:0000256" key="1">
    <source>
        <dbReference type="SAM" id="MobiDB-lite"/>
    </source>
</evidence>
<dbReference type="EMBL" id="NAJO01000005">
    <property type="protein sequence ID" value="OQO12302.1"/>
    <property type="molecule type" value="Genomic_DNA"/>
</dbReference>
<feature type="region of interest" description="Disordered" evidence="1">
    <location>
        <begin position="29"/>
        <end position="409"/>
    </location>
</feature>
<name>A0A1V8TM58_9PEZI</name>